<proteinExistence type="predicted"/>
<evidence type="ECO:0000313" key="3">
    <source>
        <dbReference type="Proteomes" id="UP000199614"/>
    </source>
</evidence>
<feature type="transmembrane region" description="Helical" evidence="1">
    <location>
        <begin position="107"/>
        <end position="127"/>
    </location>
</feature>
<accession>A0A1I5AMC8</accession>
<feature type="transmembrane region" description="Helical" evidence="1">
    <location>
        <begin position="40"/>
        <end position="61"/>
    </location>
</feature>
<dbReference type="OrthoDB" id="9854457at2"/>
<dbReference type="RefSeq" id="WP_093345014.1">
    <property type="nucleotide sequence ID" value="NZ_FOUY01000018.1"/>
</dbReference>
<feature type="transmembrane region" description="Helical" evidence="1">
    <location>
        <begin position="6"/>
        <end position="28"/>
    </location>
</feature>
<organism evidence="2 3">
    <name type="scientific">Pseudonocardia ammonioxydans</name>
    <dbReference type="NCBI Taxonomy" id="260086"/>
    <lineage>
        <taxon>Bacteria</taxon>
        <taxon>Bacillati</taxon>
        <taxon>Actinomycetota</taxon>
        <taxon>Actinomycetes</taxon>
        <taxon>Pseudonocardiales</taxon>
        <taxon>Pseudonocardiaceae</taxon>
        <taxon>Pseudonocardia</taxon>
    </lineage>
</organism>
<dbReference type="EMBL" id="FOUY01000018">
    <property type="protein sequence ID" value="SFN63603.1"/>
    <property type="molecule type" value="Genomic_DNA"/>
</dbReference>
<sequence length="129" mass="13518">MNSDEAISALSVFWGIYVLGGYLPALVSRSFYTVVMEEKTGTGFVISAASLQLVIGAASLAVVNEWAWGPALVITLLGWMAVVKGVGRYLALGTARKAAAGMPPSVAYPYTALHLLAAVYLLVTFFAGS</sequence>
<keyword evidence="1" id="KW-1133">Transmembrane helix</keyword>
<protein>
    <submittedName>
        <fullName evidence="2">Uncharacterized protein</fullName>
    </submittedName>
</protein>
<keyword evidence="1" id="KW-0812">Transmembrane</keyword>
<gene>
    <name evidence="2" type="ORF">SAMN05216207_101852</name>
</gene>
<dbReference type="Proteomes" id="UP000199614">
    <property type="component" value="Unassembled WGS sequence"/>
</dbReference>
<reference evidence="2 3" key="1">
    <citation type="submission" date="2016-10" db="EMBL/GenBank/DDBJ databases">
        <authorList>
            <person name="de Groot N.N."/>
        </authorList>
    </citation>
    <scope>NUCLEOTIDE SEQUENCE [LARGE SCALE GENOMIC DNA]</scope>
    <source>
        <strain evidence="2 3">CGMCC 4.1877</strain>
    </source>
</reference>
<evidence type="ECO:0000256" key="1">
    <source>
        <dbReference type="SAM" id="Phobius"/>
    </source>
</evidence>
<keyword evidence="3" id="KW-1185">Reference proteome</keyword>
<feature type="transmembrane region" description="Helical" evidence="1">
    <location>
        <begin position="67"/>
        <end position="86"/>
    </location>
</feature>
<keyword evidence="1" id="KW-0472">Membrane</keyword>
<dbReference type="AlphaFoldDB" id="A0A1I5AMC8"/>
<evidence type="ECO:0000313" key="2">
    <source>
        <dbReference type="EMBL" id="SFN63603.1"/>
    </source>
</evidence>
<name>A0A1I5AMC8_PSUAM</name>